<accession>A0ABP1FJ57</accession>
<dbReference type="Gene3D" id="3.40.50.1110">
    <property type="entry name" value="SGNH hydrolase"/>
    <property type="match status" value="1"/>
</dbReference>
<keyword evidence="2" id="KW-1185">Reference proteome</keyword>
<dbReference type="RefSeq" id="WP_348740197.1">
    <property type="nucleotide sequence ID" value="NZ_CAXJRC010000045.1"/>
</dbReference>
<gene>
    <name evidence="1" type="ORF">T190115A13A_80178</name>
</gene>
<proteinExistence type="predicted"/>
<evidence type="ECO:0000313" key="1">
    <source>
        <dbReference type="EMBL" id="CAL2108603.1"/>
    </source>
</evidence>
<sequence length="201" mass="23056">MKKHIHLSLFTFLFCYCLFSQQKENTSILFIGNSLTFTNNLPKLVKKAAKAKGKKITTEMVAFPNFAIIDHWKGGKVQQLISSKKYDYVIIQQGPSSQLNGRQMLIEDGKKYSDLCKANNVSLCYYMVWPSLQFYQTFDGVIQNYTDAASINEAKLLPVGKLFKAHFDRTKDYSYYGRDGFHPSKKGSKKAAEIIVRYLFL</sequence>
<dbReference type="SUPFAM" id="SSF52266">
    <property type="entry name" value="SGNH hydrolase"/>
    <property type="match status" value="1"/>
</dbReference>
<organism evidence="1 2">
    <name type="scientific">Tenacibaculum vairaonense</name>
    <dbReference type="NCBI Taxonomy" id="3137860"/>
    <lineage>
        <taxon>Bacteria</taxon>
        <taxon>Pseudomonadati</taxon>
        <taxon>Bacteroidota</taxon>
        <taxon>Flavobacteriia</taxon>
        <taxon>Flavobacteriales</taxon>
        <taxon>Flavobacteriaceae</taxon>
        <taxon>Tenacibaculum</taxon>
    </lineage>
</organism>
<dbReference type="InterPro" id="IPR036514">
    <property type="entry name" value="SGNH_hydro_sf"/>
</dbReference>
<protein>
    <recommendedName>
        <fullName evidence="3">SGNH/GDSL hydrolase family protein</fullName>
    </recommendedName>
</protein>
<comment type="caution">
    <text evidence="1">The sequence shown here is derived from an EMBL/GenBank/DDBJ whole genome shotgun (WGS) entry which is preliminary data.</text>
</comment>
<dbReference type="EMBL" id="CAXJRC010000045">
    <property type="protein sequence ID" value="CAL2108603.1"/>
    <property type="molecule type" value="Genomic_DNA"/>
</dbReference>
<name>A0ABP1FJ57_9FLAO</name>
<evidence type="ECO:0008006" key="3">
    <source>
        <dbReference type="Google" id="ProtNLM"/>
    </source>
</evidence>
<reference evidence="1 2" key="1">
    <citation type="submission" date="2024-05" db="EMBL/GenBank/DDBJ databases">
        <authorList>
            <person name="Duchaud E."/>
        </authorList>
    </citation>
    <scope>NUCLEOTIDE SEQUENCE [LARGE SCALE GENOMIC DNA]</scope>
    <source>
        <strain evidence="1">Ena-SAMPLE-TAB-13-05-2024-13:56:06:370-140305</strain>
    </source>
</reference>
<dbReference type="CDD" id="cd00229">
    <property type="entry name" value="SGNH_hydrolase"/>
    <property type="match status" value="1"/>
</dbReference>
<dbReference type="Proteomes" id="UP001497602">
    <property type="component" value="Unassembled WGS sequence"/>
</dbReference>
<evidence type="ECO:0000313" key="2">
    <source>
        <dbReference type="Proteomes" id="UP001497602"/>
    </source>
</evidence>